<evidence type="ECO:0000313" key="3">
    <source>
        <dbReference type="Proteomes" id="UP000006334"/>
    </source>
</evidence>
<reference evidence="2 3" key="1">
    <citation type="journal article" date="2017" name="Antonie Van Leeuwenhoek">
        <title>Rhizobium rhizosphaerae sp. nov., a novel species isolated from rice rhizosphere.</title>
        <authorList>
            <person name="Zhao J.J."/>
            <person name="Zhang J."/>
            <person name="Zhang R.J."/>
            <person name="Zhang C.W."/>
            <person name="Yin H.Q."/>
            <person name="Zhang X.X."/>
        </authorList>
    </citation>
    <scope>NUCLEOTIDE SEQUENCE [LARGE SCALE GENOMIC DNA]</scope>
    <source>
        <strain evidence="2 3">E3</strain>
    </source>
</reference>
<name>K6YFE5_9ALTE</name>
<evidence type="ECO:0000313" key="2">
    <source>
        <dbReference type="EMBL" id="GAC16862.1"/>
    </source>
</evidence>
<feature type="transmembrane region" description="Helical" evidence="1">
    <location>
        <begin position="28"/>
        <end position="46"/>
    </location>
</feature>
<keyword evidence="1" id="KW-0472">Membrane</keyword>
<dbReference type="Proteomes" id="UP000006334">
    <property type="component" value="Unassembled WGS sequence"/>
</dbReference>
<dbReference type="EMBL" id="BAEN01000076">
    <property type="protein sequence ID" value="GAC16862.1"/>
    <property type="molecule type" value="Genomic_DNA"/>
</dbReference>
<comment type="caution">
    <text evidence="2">The sequence shown here is derived from an EMBL/GenBank/DDBJ whole genome shotgun (WGS) entry which is preliminary data.</text>
</comment>
<evidence type="ECO:0000256" key="1">
    <source>
        <dbReference type="SAM" id="Phobius"/>
    </source>
</evidence>
<keyword evidence="1" id="KW-0812">Transmembrane</keyword>
<sequence>MGMMLGYWSAVAIALSRNWINAITITPVIAYLATGLSITIFMEWLATDILTRWQ</sequence>
<gene>
    <name evidence="2" type="ORF">GLIP_4251</name>
</gene>
<dbReference type="AlphaFoldDB" id="K6YFE5"/>
<keyword evidence="1" id="KW-1133">Transmembrane helix</keyword>
<organism evidence="2 3">
    <name type="scientific">Aliiglaciecola lipolytica E3</name>
    <dbReference type="NCBI Taxonomy" id="1127673"/>
    <lineage>
        <taxon>Bacteria</taxon>
        <taxon>Pseudomonadati</taxon>
        <taxon>Pseudomonadota</taxon>
        <taxon>Gammaproteobacteria</taxon>
        <taxon>Alteromonadales</taxon>
        <taxon>Alteromonadaceae</taxon>
        <taxon>Aliiglaciecola</taxon>
    </lineage>
</organism>
<keyword evidence="3" id="KW-1185">Reference proteome</keyword>
<proteinExistence type="predicted"/>
<protein>
    <submittedName>
        <fullName evidence="2">Uncharacterized protein</fullName>
    </submittedName>
</protein>
<accession>K6YFE5</accession>